<evidence type="ECO:0000313" key="1">
    <source>
        <dbReference type="EMBL" id="AEQ97552.1"/>
    </source>
</evidence>
<accession>G7TDM4</accession>
<dbReference type="Proteomes" id="UP000008851">
    <property type="component" value="Chromosome"/>
</dbReference>
<gene>
    <name evidence="1" type="ORF">XOC_3458</name>
</gene>
<proteinExistence type="predicted"/>
<dbReference type="HOGENOM" id="CLU_3334893_0_0_6"/>
<evidence type="ECO:0000313" key="2">
    <source>
        <dbReference type="Proteomes" id="UP000008851"/>
    </source>
</evidence>
<name>G7TDM4_XANOB</name>
<dbReference type="KEGG" id="xor:XOC_3458"/>
<dbReference type="EMBL" id="CP003057">
    <property type="protein sequence ID" value="AEQ97552.1"/>
    <property type="molecule type" value="Genomic_DNA"/>
</dbReference>
<organism evidence="1 2">
    <name type="scientific">Xanthomonas oryzae pv. oryzicola (strain BLS256)</name>
    <dbReference type="NCBI Taxonomy" id="383407"/>
    <lineage>
        <taxon>Bacteria</taxon>
        <taxon>Pseudomonadati</taxon>
        <taxon>Pseudomonadota</taxon>
        <taxon>Gammaproteobacteria</taxon>
        <taxon>Lysobacterales</taxon>
        <taxon>Lysobacteraceae</taxon>
        <taxon>Xanthomonas</taxon>
    </lineage>
</organism>
<protein>
    <submittedName>
        <fullName evidence="1">Uncharacterized protein</fullName>
    </submittedName>
</protein>
<sequence length="38" mass="4538">MRANLCDMLSQRSTLQELRRCGRRMWRVRTRATDAMPA</sequence>
<dbReference type="AlphaFoldDB" id="G7TDM4"/>
<reference evidence="1 2" key="1">
    <citation type="journal article" date="2011" name="J. Bacteriol.">
        <title>Two new complete genome sequences offer insight into host and tissue specificity of plant pathogenic Xanthomonas spp.</title>
        <authorList>
            <person name="Bogdanove A.J."/>
            <person name="Koebnik R."/>
            <person name="Lu H."/>
            <person name="Furutani A."/>
            <person name="Angiuoli S.V."/>
            <person name="Patil P.B."/>
            <person name="Van Sluys M.A."/>
            <person name="Ryan R.P."/>
            <person name="Meyer D.F."/>
            <person name="Han S.W."/>
            <person name="Aparna G."/>
            <person name="Rajaram M."/>
            <person name="Delcher A.L."/>
            <person name="Phillippy A.M."/>
            <person name="Puiu D."/>
            <person name="Schatz M.C."/>
            <person name="Shumway M."/>
            <person name="Sommer D.D."/>
            <person name="Trapnell C."/>
            <person name="Benahmed F."/>
            <person name="Dimitrov G."/>
            <person name="Madupu R."/>
            <person name="Radune D."/>
            <person name="Sullivan S."/>
            <person name="Jha G."/>
            <person name="Ishihara H."/>
            <person name="Lee S.W."/>
            <person name="Pandey A."/>
            <person name="Sharma V."/>
            <person name="Sriariyanun M."/>
            <person name="Szurek B."/>
            <person name="Vera-Cruz C.M."/>
            <person name="Dorman K.S."/>
            <person name="Ronald P.C."/>
            <person name="Verdier V."/>
            <person name="Dow J.M."/>
            <person name="Sonti R.V."/>
            <person name="Tsuge S."/>
            <person name="Brendel V.P."/>
            <person name="Rabinowicz P.D."/>
            <person name="Leach J.E."/>
            <person name="White F.F."/>
            <person name="Salzberg S.L."/>
        </authorList>
    </citation>
    <scope>NUCLEOTIDE SEQUENCE [LARGE SCALE GENOMIC DNA]</scope>
    <source>
        <strain evidence="1 2">BLS256</strain>
    </source>
</reference>